<keyword evidence="2" id="KW-1185">Reference proteome</keyword>
<organism evidence="1 2">
    <name type="scientific">Racocetra persica</name>
    <dbReference type="NCBI Taxonomy" id="160502"/>
    <lineage>
        <taxon>Eukaryota</taxon>
        <taxon>Fungi</taxon>
        <taxon>Fungi incertae sedis</taxon>
        <taxon>Mucoromycota</taxon>
        <taxon>Glomeromycotina</taxon>
        <taxon>Glomeromycetes</taxon>
        <taxon>Diversisporales</taxon>
        <taxon>Gigasporaceae</taxon>
        <taxon>Racocetra</taxon>
    </lineage>
</organism>
<comment type="caution">
    <text evidence="1">The sequence shown here is derived from an EMBL/GenBank/DDBJ whole genome shotgun (WGS) entry which is preliminary data.</text>
</comment>
<name>A0ACA9L151_9GLOM</name>
<dbReference type="Proteomes" id="UP000789920">
    <property type="component" value="Unassembled WGS sequence"/>
</dbReference>
<sequence>TDNATAWLRMGACHRELGNLQSAVEFYKAAVEELPDDLDAKMALAEVYEGLGENERALEMVNLVLEHRKSKRATDETIKSQQTSTAQNSPPALDIYDVPSTFPPSVDSSLIHELEETKANAFQRTQEEHKRQQAEKKRRQKFNFIGLNYYILMIPYKGFDRRRCWRKQMALRAEAADDDDADLEEQATTMAKRLQWQIDGEIGELEAEIHKKMTEFQGLTFAQWFDFSIRYIFIATTYGYEQEAFDVLRTVSRANVFYHNSKYKTGFKLLLLAWGLYTRNFLVVCESTRWLCNLKPFDNRVYRLYGAGMASGSNALSCFASANSQKYFLRQVKSMDNVSASGDKKANAPEKPNDALLALYGHILASARSYIGAIGYYARAYAENPKDPVISLSIGLAYLHRAMQRQTDNRHLQIMQGFTFLYNYYELKARNQEAEYNLGRAFHQLGLTHLAVPHYKKALELPSLQKVLIEQEKGNNHISKIIDDEDDPTDLKKEAAYNLSLICIESGSVGLAANLLKKYCTI</sequence>
<feature type="non-terminal residue" evidence="1">
    <location>
        <position position="1"/>
    </location>
</feature>
<accession>A0ACA9L151</accession>
<reference evidence="1" key="1">
    <citation type="submission" date="2021-06" db="EMBL/GenBank/DDBJ databases">
        <authorList>
            <person name="Kallberg Y."/>
            <person name="Tangrot J."/>
            <person name="Rosling A."/>
        </authorList>
    </citation>
    <scope>NUCLEOTIDE SEQUENCE</scope>
    <source>
        <strain evidence="1">MA461A</strain>
    </source>
</reference>
<protein>
    <submittedName>
        <fullName evidence="1">32048_t:CDS:1</fullName>
    </submittedName>
</protein>
<evidence type="ECO:0000313" key="2">
    <source>
        <dbReference type="Proteomes" id="UP000789920"/>
    </source>
</evidence>
<dbReference type="EMBL" id="CAJVQC010001783">
    <property type="protein sequence ID" value="CAG8500351.1"/>
    <property type="molecule type" value="Genomic_DNA"/>
</dbReference>
<evidence type="ECO:0000313" key="1">
    <source>
        <dbReference type="EMBL" id="CAG8500351.1"/>
    </source>
</evidence>
<gene>
    <name evidence="1" type="ORF">RPERSI_LOCUS1791</name>
</gene>
<proteinExistence type="predicted"/>